<evidence type="ECO:0008006" key="4">
    <source>
        <dbReference type="Google" id="ProtNLM"/>
    </source>
</evidence>
<keyword evidence="1" id="KW-0175">Coiled coil</keyword>
<name>A0A6B0S9L4_9CETA</name>
<accession>A0A6B0S9L4</accession>
<dbReference type="EMBL" id="VBQZ03000145">
    <property type="protein sequence ID" value="MXQ95763.1"/>
    <property type="molecule type" value="Genomic_DNA"/>
</dbReference>
<dbReference type="AlphaFoldDB" id="A0A6B0S9L4"/>
<protein>
    <recommendedName>
        <fullName evidence="4">Coiled-coil domain-containing protein 68</fullName>
    </recommendedName>
</protein>
<proteinExistence type="predicted"/>
<feature type="coiled-coil region" evidence="1">
    <location>
        <begin position="388"/>
        <end position="584"/>
    </location>
</feature>
<evidence type="ECO:0000313" key="2">
    <source>
        <dbReference type="EMBL" id="MXQ95763.1"/>
    </source>
</evidence>
<dbReference type="PANTHER" id="PTHR23171:SF3">
    <property type="entry name" value="COILED-COIL DOMAIN-CONTAINING PROTEIN 68"/>
    <property type="match status" value="1"/>
</dbReference>
<dbReference type="InterPro" id="IPR051375">
    <property type="entry name" value="Tuftelin_GRINL1A/MYZAP/CCD68"/>
</dbReference>
<dbReference type="Proteomes" id="UP000322234">
    <property type="component" value="Unassembled WGS sequence"/>
</dbReference>
<keyword evidence="3" id="KW-1185">Reference proteome</keyword>
<evidence type="ECO:0000256" key="1">
    <source>
        <dbReference type="SAM" id="Coils"/>
    </source>
</evidence>
<dbReference type="FunFam" id="1.10.287.1490:FF:000016">
    <property type="entry name" value="Coiled-coil domain containing 68"/>
    <property type="match status" value="1"/>
</dbReference>
<evidence type="ECO:0000313" key="3">
    <source>
        <dbReference type="Proteomes" id="UP000322234"/>
    </source>
</evidence>
<gene>
    <name evidence="2" type="ORF">E5288_WYG021686</name>
</gene>
<comment type="caution">
    <text evidence="2">The sequence shown here is derived from an EMBL/GenBank/DDBJ whole genome shotgun (WGS) entry which is preliminary data.</text>
</comment>
<organism evidence="2 3">
    <name type="scientific">Bos mutus</name>
    <name type="common">wild yak</name>
    <dbReference type="NCBI Taxonomy" id="72004"/>
    <lineage>
        <taxon>Eukaryota</taxon>
        <taxon>Metazoa</taxon>
        <taxon>Chordata</taxon>
        <taxon>Craniata</taxon>
        <taxon>Vertebrata</taxon>
        <taxon>Euteleostomi</taxon>
        <taxon>Mammalia</taxon>
        <taxon>Eutheria</taxon>
        <taxon>Laurasiatheria</taxon>
        <taxon>Artiodactyla</taxon>
        <taxon>Ruminantia</taxon>
        <taxon>Pecora</taxon>
        <taxon>Bovidae</taxon>
        <taxon>Bovinae</taxon>
        <taxon>Bos</taxon>
    </lineage>
</organism>
<sequence length="608" mass="69846">MFDWDQGRQKTLASFVKRDAYIRCKSWVTKTTGQYRVVERSKTLESEDCKCGKWKQYLGFVSIAATQKSLDDIQLKETELWSLPFSLPTSHNHHQRMRRSDCVYVCAHVLEVDIVGQYNTHINIMNGPNQSNVNSEETILAADTQATEPLGFVKHEDAFSETYFLGSGKGSLDHHCQASWTDYLDLSRALEKDEVILPSLRKIQGCELLGQRAFVLLDEQEKYTTWNFCLFHTVCFHLSDLPPNSVPWSSWTGLPGKLHGHLRFSQLTLDVTIVLCNVAAEQLDVTMTTVTGTATVPQGGKTEDDSAMYESPSAHIIEETEYVRKIRTTLEKIRNQIFRDEVRHNSANHKLDAKCCGNIQNGSDSAVDFSGGSLDPLMERIKGKDLQLSEMNKENEVLKIKLEASREAGAVALRNVAQRLLENYQTRSEEVRKKHEDRRHLLQVDKLEKEQKLKQHVENLDQIAEKLEEKHKQITELENLVQRMEKEKRTLLEKKLSLENKLLHLKSKTTNAKSCQDLQKEISLLQEQISHLQFVIHSQHQNLRSVIQEMEALKNNLKEQDKRIEDLQEKVNILEAQNKELKTKVALWPETPGTKFFENGNCIDLAYH</sequence>
<reference evidence="2" key="1">
    <citation type="submission" date="2019-10" db="EMBL/GenBank/DDBJ databases">
        <title>The sequence and de novo assembly of the wild yak genome.</title>
        <authorList>
            <person name="Liu Y."/>
        </authorList>
    </citation>
    <scope>NUCLEOTIDE SEQUENCE [LARGE SCALE GENOMIC DNA]</scope>
    <source>
        <strain evidence="2">WY2019</strain>
    </source>
</reference>
<dbReference type="PANTHER" id="PTHR23171">
    <property type="entry name" value="GDOWN1"/>
    <property type="match status" value="1"/>
</dbReference>
<dbReference type="GO" id="GO:0035556">
    <property type="term" value="P:intracellular signal transduction"/>
    <property type="evidence" value="ECO:0007669"/>
    <property type="project" value="TreeGrafter"/>
</dbReference>
<dbReference type="Gene3D" id="1.10.287.1490">
    <property type="match status" value="1"/>
</dbReference>